<dbReference type="RefSeq" id="WP_190725303.1">
    <property type="nucleotide sequence ID" value="NZ_CP061539.1"/>
</dbReference>
<name>A0A7H2BGB1_9MICC</name>
<dbReference type="KEGG" id="rter:IDM49_05560"/>
<reference evidence="2 3" key="1">
    <citation type="submission" date="2020-09" db="EMBL/GenBank/DDBJ databases">
        <title>Investigation of environmental microbes.</title>
        <authorList>
            <person name="Ou Y."/>
            <person name="Kang Q."/>
        </authorList>
    </citation>
    <scope>NUCLEOTIDE SEQUENCE [LARGE SCALE GENOMIC DNA]</scope>
    <source>
        <strain evidence="2 3">KJZ-14</strain>
    </source>
</reference>
<evidence type="ECO:0000313" key="3">
    <source>
        <dbReference type="Proteomes" id="UP000516404"/>
    </source>
</evidence>
<dbReference type="Proteomes" id="UP000516404">
    <property type="component" value="Chromosome"/>
</dbReference>
<dbReference type="EMBL" id="CP061539">
    <property type="protein sequence ID" value="QNV38707.1"/>
    <property type="molecule type" value="Genomic_DNA"/>
</dbReference>
<dbReference type="InterPro" id="IPR012334">
    <property type="entry name" value="Pectin_lyas_fold"/>
</dbReference>
<organism evidence="2 3">
    <name type="scientific">Rothia terrae</name>
    <dbReference type="NCBI Taxonomy" id="396015"/>
    <lineage>
        <taxon>Bacteria</taxon>
        <taxon>Bacillati</taxon>
        <taxon>Actinomycetota</taxon>
        <taxon>Actinomycetes</taxon>
        <taxon>Micrococcales</taxon>
        <taxon>Micrococcaceae</taxon>
        <taxon>Rothia</taxon>
    </lineage>
</organism>
<dbReference type="SUPFAM" id="SSF51126">
    <property type="entry name" value="Pectin lyase-like"/>
    <property type="match status" value="1"/>
</dbReference>
<proteinExistence type="predicted"/>
<dbReference type="GeneID" id="96623695"/>
<evidence type="ECO:0000313" key="2">
    <source>
        <dbReference type="EMBL" id="QNV38707.1"/>
    </source>
</evidence>
<evidence type="ECO:0000259" key="1">
    <source>
        <dbReference type="Pfam" id="PF12708"/>
    </source>
</evidence>
<dbReference type="InterPro" id="IPR024535">
    <property type="entry name" value="RHGA/B-epi-like_pectate_lyase"/>
</dbReference>
<accession>A0A7H2BGB1</accession>
<dbReference type="Gene3D" id="2.160.20.10">
    <property type="entry name" value="Single-stranded right-handed beta-helix, Pectin lyase-like"/>
    <property type="match status" value="1"/>
</dbReference>
<feature type="domain" description="Rhamnogalacturonase A/B/Epimerase-like pectate lyase" evidence="1">
    <location>
        <begin position="37"/>
        <end position="110"/>
    </location>
</feature>
<sequence>MATLTVPTIKNGELAGEGLKAAQNVRLGLSYNVCAPRYGADPTGNTNSTAAFQKIFDEIKVNYDKGYGGATVHVPAGTYLITPGVLDIPGRTVILGSPKNTVFVPDKRNVPSGGFTEPTAMFGIGSWSKPTGGDAGDQYRMRSGLENIVIKGVWKYDWQASSGIIKNLTGVLFNTNLTSSPQNPDAYHHLSNIEIWDVDFGILLIGPDDQGIKAENIHIDRTNSAGLIVGRPLWHPQQISSSGADNHFVNLDIHGCNKGGGDFAGVEVYSSNCVFVACKVWYVQRTLTDNMTMGASATDTDRFWRVRHGAGFYIRGSRNRLIGCESQETGGACFVLAGAQLQVIGCSADSASVFSQAGVVNTGTKTSTLSGTAPGFFITNWAHDLAMSSCHVYSMHGPGQHKWGYYVESYSDTMDITGCRATDLTDPALAVSIPNTFAKTGDVYIQVNNSIYTDHVTRAITLAP</sequence>
<keyword evidence="3" id="KW-1185">Reference proteome</keyword>
<dbReference type="AlphaFoldDB" id="A0A7H2BGB1"/>
<dbReference type="Pfam" id="PF12708">
    <property type="entry name" value="Pect-lyase_RHGA_epim"/>
    <property type="match status" value="1"/>
</dbReference>
<dbReference type="InterPro" id="IPR011050">
    <property type="entry name" value="Pectin_lyase_fold/virulence"/>
</dbReference>
<protein>
    <recommendedName>
        <fullName evidence="1">Rhamnogalacturonase A/B/Epimerase-like pectate lyase domain-containing protein</fullName>
    </recommendedName>
</protein>
<gene>
    <name evidence="2" type="ORF">IDM49_05560</name>
</gene>